<feature type="domain" description="NAD-dependent epimerase/dehydratase" evidence="1">
    <location>
        <begin position="7"/>
        <end position="232"/>
    </location>
</feature>
<dbReference type="OrthoDB" id="2130169at2759"/>
<dbReference type="PANTHER" id="PTHR48079">
    <property type="entry name" value="PROTEIN YEEZ"/>
    <property type="match status" value="1"/>
</dbReference>
<dbReference type="EMBL" id="NESQ01000008">
    <property type="protein sequence ID" value="PUU83712.1"/>
    <property type="molecule type" value="Genomic_DNA"/>
</dbReference>
<dbReference type="AlphaFoldDB" id="A0A2T7A7M7"/>
<comment type="caution">
    <text evidence="2">The sequence shown here is derived from an EMBL/GenBank/DDBJ whole genome shotgun (WGS) entry which is preliminary data.</text>
</comment>
<dbReference type="InterPro" id="IPR051783">
    <property type="entry name" value="NAD(P)-dependent_oxidoreduct"/>
</dbReference>
<dbReference type="SUPFAM" id="SSF51735">
    <property type="entry name" value="NAD(P)-binding Rossmann-fold domains"/>
    <property type="match status" value="1"/>
</dbReference>
<dbReference type="Gene3D" id="3.40.50.720">
    <property type="entry name" value="NAD(P)-binding Rossmann-like Domain"/>
    <property type="match status" value="1"/>
</dbReference>
<evidence type="ECO:0000313" key="2">
    <source>
        <dbReference type="EMBL" id="PUU83712.1"/>
    </source>
</evidence>
<gene>
    <name evidence="2" type="ORF">B9Z19DRAFT_1098534</name>
</gene>
<dbReference type="Proteomes" id="UP000244722">
    <property type="component" value="Unassembled WGS sequence"/>
</dbReference>
<reference evidence="2 3" key="1">
    <citation type="submission" date="2017-04" db="EMBL/GenBank/DDBJ databases">
        <title>Draft genome sequence of Tuber borchii Vittad., a whitish edible truffle.</title>
        <authorList>
            <consortium name="DOE Joint Genome Institute"/>
            <person name="Murat C."/>
            <person name="Kuo A."/>
            <person name="Barry K.W."/>
            <person name="Clum A."/>
            <person name="Dockter R.B."/>
            <person name="Fauchery L."/>
            <person name="Iotti M."/>
            <person name="Kohler A."/>
            <person name="Labutti K."/>
            <person name="Lindquist E.A."/>
            <person name="Lipzen A."/>
            <person name="Ohm R.A."/>
            <person name="Wang M."/>
            <person name="Grigoriev I.V."/>
            <person name="Zambonelli A."/>
            <person name="Martin F.M."/>
        </authorList>
    </citation>
    <scope>NUCLEOTIDE SEQUENCE [LARGE SCALE GENOMIC DNA]</scope>
    <source>
        <strain evidence="2 3">Tbo3840</strain>
    </source>
</reference>
<organism evidence="2 3">
    <name type="scientific">Tuber borchii</name>
    <name type="common">White truffle</name>
    <dbReference type="NCBI Taxonomy" id="42251"/>
    <lineage>
        <taxon>Eukaryota</taxon>
        <taxon>Fungi</taxon>
        <taxon>Dikarya</taxon>
        <taxon>Ascomycota</taxon>
        <taxon>Pezizomycotina</taxon>
        <taxon>Pezizomycetes</taxon>
        <taxon>Pezizales</taxon>
        <taxon>Tuberaceae</taxon>
        <taxon>Tuber</taxon>
    </lineage>
</organism>
<proteinExistence type="predicted"/>
<dbReference type="Pfam" id="PF01370">
    <property type="entry name" value="Epimerase"/>
    <property type="match status" value="1"/>
</dbReference>
<dbReference type="PANTHER" id="PTHR48079:SF6">
    <property type="entry name" value="NAD(P)-BINDING DOMAIN-CONTAINING PROTEIN-RELATED"/>
    <property type="match status" value="1"/>
</dbReference>
<dbReference type="GO" id="GO:0004029">
    <property type="term" value="F:aldehyde dehydrogenase (NAD+) activity"/>
    <property type="evidence" value="ECO:0007669"/>
    <property type="project" value="TreeGrafter"/>
</dbReference>
<evidence type="ECO:0000313" key="3">
    <source>
        <dbReference type="Proteomes" id="UP000244722"/>
    </source>
</evidence>
<protein>
    <recommendedName>
        <fullName evidence="1">NAD-dependent epimerase/dehydratase domain-containing protein</fullName>
    </recommendedName>
</protein>
<dbReference type="GO" id="GO:0005737">
    <property type="term" value="C:cytoplasm"/>
    <property type="evidence" value="ECO:0007669"/>
    <property type="project" value="TreeGrafter"/>
</dbReference>
<dbReference type="STRING" id="42251.A0A2T7A7M7"/>
<accession>A0A2T7A7M7</accession>
<evidence type="ECO:0000259" key="1">
    <source>
        <dbReference type="Pfam" id="PF01370"/>
    </source>
</evidence>
<name>A0A2T7A7M7_TUBBO</name>
<dbReference type="InterPro" id="IPR001509">
    <property type="entry name" value="Epimerase_deHydtase"/>
</dbReference>
<sequence length="337" mass="35988">MAPKIFATGASGYIGGTALDVIIKSHPEYEITALVRSPEKGSAVTKKYPNVKIVSGDLDSSSLIEEQSSMADIVLHFADSDHVSSAKSIVAGLEKRTTPSYLIHTSGSAILADINLASEFGKAASDKIYDDIDNVQEITSFPESGHLHRNVDSIVIGSNSNTIRTAIVCPPAIYGPGSGSGNTRSIQVPGLAKSSLERGKAFQVTNGATVWNNVHVQDLANLYLLLIEAASQPGGGKATWGPEGYYFAENGEHTWGELSKKIAKKAKAKGYLKTDEVISLSNEEIIKLNPFGPVLWGTNSRGWASRARKILGWEPKGAPLDEILDDVIELEAKDLGL</sequence>
<dbReference type="InterPro" id="IPR036291">
    <property type="entry name" value="NAD(P)-bd_dom_sf"/>
</dbReference>
<keyword evidence="3" id="KW-1185">Reference proteome</keyword>